<keyword evidence="3" id="KW-1185">Reference proteome</keyword>
<accession>A0A511Q9V1</accession>
<dbReference type="InterPro" id="IPR036814">
    <property type="entry name" value="YqcC-like_sf"/>
</dbReference>
<evidence type="ECO:0000313" key="3">
    <source>
        <dbReference type="Proteomes" id="UP000321922"/>
    </source>
</evidence>
<feature type="domain" description="YqcC-like" evidence="1">
    <location>
        <begin position="37"/>
        <end position="131"/>
    </location>
</feature>
<comment type="caution">
    <text evidence="2">The sequence shown here is derived from an EMBL/GenBank/DDBJ whole genome shotgun (WGS) entry which is preliminary data.</text>
</comment>
<dbReference type="GO" id="GO:0044010">
    <property type="term" value="P:single-species biofilm formation"/>
    <property type="evidence" value="ECO:0007669"/>
    <property type="project" value="TreeGrafter"/>
</dbReference>
<protein>
    <recommendedName>
        <fullName evidence="1">YqcC-like domain-containing protein</fullName>
    </recommendedName>
</protein>
<proteinExistence type="predicted"/>
<reference evidence="2 3" key="1">
    <citation type="submission" date="2019-07" db="EMBL/GenBank/DDBJ databases">
        <title>Whole genome shotgun sequence of Vibrio sagamiensis NBRC 104589.</title>
        <authorList>
            <person name="Hosoyama A."/>
            <person name="Uohara A."/>
            <person name="Ohji S."/>
            <person name="Ichikawa N."/>
        </authorList>
    </citation>
    <scope>NUCLEOTIDE SEQUENCE [LARGE SCALE GENOMIC DNA]</scope>
    <source>
        <strain evidence="2 3">NBRC 104589</strain>
    </source>
</reference>
<gene>
    <name evidence="2" type="ORF">VSA01S_01770</name>
</gene>
<dbReference type="InterPro" id="IPR007384">
    <property type="entry name" value="UCP006257"/>
</dbReference>
<dbReference type="Gene3D" id="1.20.1440.40">
    <property type="entry name" value="YqcC-like"/>
    <property type="match status" value="1"/>
</dbReference>
<name>A0A511Q9V1_9VIBR</name>
<dbReference type="InterPro" id="IPR023376">
    <property type="entry name" value="YqcC-like_dom"/>
</dbReference>
<evidence type="ECO:0000259" key="1">
    <source>
        <dbReference type="Pfam" id="PF04287"/>
    </source>
</evidence>
<dbReference type="EMBL" id="BJXJ01000001">
    <property type="protein sequence ID" value="GEM74065.1"/>
    <property type="molecule type" value="Genomic_DNA"/>
</dbReference>
<evidence type="ECO:0000313" key="2">
    <source>
        <dbReference type="EMBL" id="GEM74065.1"/>
    </source>
</evidence>
<dbReference type="SUPFAM" id="SSF158452">
    <property type="entry name" value="YqcC-like"/>
    <property type="match status" value="1"/>
</dbReference>
<dbReference type="PANTHER" id="PTHR39586">
    <property type="entry name" value="CYTOPLASMIC PROTEIN-RELATED"/>
    <property type="match status" value="1"/>
</dbReference>
<dbReference type="Pfam" id="PF04287">
    <property type="entry name" value="DUF446"/>
    <property type="match status" value="1"/>
</dbReference>
<dbReference type="PANTHER" id="PTHR39586:SF1">
    <property type="entry name" value="CYTOPLASMIC PROTEIN"/>
    <property type="match status" value="1"/>
</dbReference>
<organism evidence="2 3">
    <name type="scientific">Vibrio sagamiensis NBRC 104589</name>
    <dbReference type="NCBI Taxonomy" id="1219064"/>
    <lineage>
        <taxon>Bacteria</taxon>
        <taxon>Pseudomonadati</taxon>
        <taxon>Pseudomonadota</taxon>
        <taxon>Gammaproteobacteria</taxon>
        <taxon>Vibrionales</taxon>
        <taxon>Vibrionaceae</taxon>
        <taxon>Vibrio</taxon>
    </lineage>
</organism>
<sequence>MFSIEYDVLTFFLKEMVSFLANSRFEVELMETNIQLGRLLDQLEKQLHQQQLWQTNEPEQQALLSVEPFAIDTLHPHEWLQWIFIAKMRSLVEEKQPLPKGFLLEPYFSEAWKQETHYAELLMTIRAIDQLCK</sequence>
<dbReference type="AlphaFoldDB" id="A0A511Q9V1"/>
<dbReference type="Proteomes" id="UP000321922">
    <property type="component" value="Unassembled WGS sequence"/>
</dbReference>